<dbReference type="RefSeq" id="WP_087633192.1">
    <property type="nucleotide sequence ID" value="NZ_FCNZ02000030.1"/>
</dbReference>
<evidence type="ECO:0000313" key="3">
    <source>
        <dbReference type="Proteomes" id="UP000054717"/>
    </source>
</evidence>
<name>A0A158K634_9BURK</name>
<gene>
    <name evidence="2" type="ORF">AWB66_05443</name>
</gene>
<dbReference type="Proteomes" id="UP000054717">
    <property type="component" value="Unassembled WGS sequence"/>
</dbReference>
<dbReference type="EMBL" id="FCNZ02000030">
    <property type="protein sequence ID" value="SAL76598.1"/>
    <property type="molecule type" value="Genomic_DNA"/>
</dbReference>
<proteinExistence type="predicted"/>
<keyword evidence="3" id="KW-1185">Reference proteome</keyword>
<evidence type="ECO:0000256" key="1">
    <source>
        <dbReference type="SAM" id="MobiDB-lite"/>
    </source>
</evidence>
<organism evidence="2 3">
    <name type="scientific">Caballeronia telluris</name>
    <dbReference type="NCBI Taxonomy" id="326475"/>
    <lineage>
        <taxon>Bacteria</taxon>
        <taxon>Pseudomonadati</taxon>
        <taxon>Pseudomonadota</taxon>
        <taxon>Betaproteobacteria</taxon>
        <taxon>Burkholderiales</taxon>
        <taxon>Burkholderiaceae</taxon>
        <taxon>Caballeronia</taxon>
    </lineage>
</organism>
<comment type="caution">
    <text evidence="2">The sequence shown here is derived from an EMBL/GenBank/DDBJ whole genome shotgun (WGS) entry which is preliminary data.</text>
</comment>
<sequence>MARQSLVWTALPNGYTPDRTGLRVSVMLSPRLDAEDPLGQSRKLSEFFPDWEDWPNTLADARFEVTYGGETRSIPTTATTGPDRIDDTAGVADSAVWKALFDANTGVKTFAYRDLSPSFVLSYDALAMAETVANLYRDLARSATDRMPRVTEVLDSEPWRAFMNAVARLDASSVDRRTGLRDPARQFESLRNSRTASNLQRFQLFHTPPASPVVRDVTRVDDSRVQARWLEHKRTDLPKREDIGATIDFHQIVAAMGSYPTLLRRLGLVVDLVLAPAGFALSAAADLSVKVVFPAGALLVPRGADGNPATRTRLSNPQFDAVPDPASDVQLADGLLDTTPPRFGLLQLDVDGAGLKAMNFARSLGRRSDVEARVDPVTRQEDEIGASSLRTAGLMLIQHARSMILKDRFDANKTRNTQLESQLGGASAAVVTLHAQDLVRGYRIDVWDSVTRRWHSLCRRNARYDLDDGAVTVEVAPEEETTVRLAATRSSDAASNADLLYLHEALVSWIGWSLAARVPGRAIGVDDSVDKTSDDSDAEVPPGLKFKSSFSPVKGSLPRLRFGRSYWIRARAVDLAGNSLDPFEKDYGNEKPSTHAQPYLRYEPVAAPVIALLSESGTIGRPLEGESMARVAIRTFNDTAADNTVLSAQVAHRVAAPAQVSLRDAEQHGMLDAQGKVDASLFNLLAHQKDLDPSNPAAAIREEKLLMQGPLDAQAVETTYAVYEAGRALTYLPDPLAVEVVVRVFDHPNIADSDIIRIPLYTKDVWPDAQPFVIDVYDDPNEAPHYDETTHRLRVPLPKAVRAKLRLSMRLAPDTLALLGVFQWLTATDQDAQRDRALKGQHWMLTPWTVVEAVHAVQRPLLNPDFVMLSVLDRSPGQTSAQPLIHARCSIDSTDRLDLYGEWHEPDDDAASAESANGPSDRQRRDVAFQVKVTGPTHYASDGVAPGVPEHTITATDVIAINGAVHQRVASKAHEFHDTRYRRIEYWFEATTRFREFLPPSLLTALVDGQRVPSVENIKVTGARQVTWVPNSAPPPAAKVLYLVPTFAWRRELDEHGILSSWRRGGGLRVYLDRGWNASGYGEMLAVVLPPKGFADDPDTAPAGAPYKKYVTLWGNDPIWDSAFVPAVAPALAHFPRARTAPDPTGAWLPPNAPVTESDQRPGAFLVNSLRPGGSQARTGAVDVAPHDVFYDDERRLWYCDIEIEAGASYFPFIRMALARYQPTASPGAHLSNAVLSDTIALTPDRWLNVTPAADDRRVRVAVFGASFDGSSGHDEASRAPSSARRGPVTGLVELASPASVAERTVVEVWLERLDPRWGDDLGWQRVGDALVTQRVPSPQPLPSDSPVRLESLLGRAVQFTTSARTPAPEPFGSQAHLVTNQVIDKIQLWQTLWEGDVAFPPSDGSRHRLVVVEYEEYLVDDARPYDTTPTRKDRRIVFVEHVELA</sequence>
<feature type="region of interest" description="Disordered" evidence="1">
    <location>
        <begin position="903"/>
        <end position="924"/>
    </location>
</feature>
<evidence type="ECO:0000313" key="2">
    <source>
        <dbReference type="EMBL" id="SAL76598.1"/>
    </source>
</evidence>
<protein>
    <submittedName>
        <fullName evidence="2">Uncharacterized protein</fullName>
    </submittedName>
</protein>
<accession>A0A158K634</accession>
<reference evidence="2" key="1">
    <citation type="submission" date="2016-01" db="EMBL/GenBank/DDBJ databases">
        <authorList>
            <person name="Peeters Charlotte."/>
        </authorList>
    </citation>
    <scope>NUCLEOTIDE SEQUENCE</scope>
    <source>
        <strain evidence="2">LMG 22936</strain>
    </source>
</reference>